<protein>
    <submittedName>
        <fullName evidence="8">Membrane protein</fullName>
    </submittedName>
</protein>
<dbReference type="Pfam" id="PF03798">
    <property type="entry name" value="TRAM_LAG1_CLN8"/>
    <property type="match status" value="1"/>
</dbReference>
<feature type="transmembrane region" description="Helical" evidence="6">
    <location>
        <begin position="197"/>
        <end position="218"/>
    </location>
</feature>
<keyword evidence="3 6" id="KW-1133">Transmembrane helix</keyword>
<dbReference type="InterPro" id="IPR006634">
    <property type="entry name" value="TLC-dom"/>
</dbReference>
<feature type="domain" description="TLC" evidence="7">
    <location>
        <begin position="33"/>
        <end position="226"/>
    </location>
</feature>
<comment type="subcellular location">
    <subcellularLocation>
        <location evidence="1">Membrane</location>
        <topology evidence="1">Multi-pass membrane protein</topology>
    </subcellularLocation>
</comment>
<evidence type="ECO:0000259" key="7">
    <source>
        <dbReference type="PROSITE" id="PS50922"/>
    </source>
</evidence>
<evidence type="ECO:0000256" key="4">
    <source>
        <dbReference type="ARBA" id="ARBA00023136"/>
    </source>
</evidence>
<reference evidence="8 9" key="1">
    <citation type="journal article" date="2023" name="BMC Biol.">
        <title>The compact genome of the sponge Oopsacas minuta (Hexactinellida) is lacking key metazoan core genes.</title>
        <authorList>
            <person name="Santini S."/>
            <person name="Schenkelaars Q."/>
            <person name="Jourda C."/>
            <person name="Duchesne M."/>
            <person name="Belahbib H."/>
            <person name="Rocher C."/>
            <person name="Selva M."/>
            <person name="Riesgo A."/>
            <person name="Vervoort M."/>
            <person name="Leys S.P."/>
            <person name="Kodjabachian L."/>
            <person name="Le Bivic A."/>
            <person name="Borchiellini C."/>
            <person name="Claverie J.M."/>
            <person name="Renard E."/>
        </authorList>
    </citation>
    <scope>NUCLEOTIDE SEQUENCE [LARGE SCALE GENOMIC DNA]</scope>
    <source>
        <strain evidence="8">SPO-2</strain>
    </source>
</reference>
<evidence type="ECO:0000256" key="1">
    <source>
        <dbReference type="ARBA" id="ARBA00004141"/>
    </source>
</evidence>
<keyword evidence="4 5" id="KW-0472">Membrane</keyword>
<dbReference type="GO" id="GO:0016020">
    <property type="term" value="C:membrane"/>
    <property type="evidence" value="ECO:0007669"/>
    <property type="project" value="UniProtKB-SubCell"/>
</dbReference>
<feature type="transmembrane region" description="Helical" evidence="6">
    <location>
        <begin position="83"/>
        <end position="100"/>
    </location>
</feature>
<gene>
    <name evidence="8" type="ORF">LOD99_13679</name>
</gene>
<keyword evidence="2 5" id="KW-0812">Transmembrane</keyword>
<evidence type="ECO:0000313" key="9">
    <source>
        <dbReference type="Proteomes" id="UP001165289"/>
    </source>
</evidence>
<keyword evidence="9" id="KW-1185">Reference proteome</keyword>
<dbReference type="EMBL" id="JAKMXF010000022">
    <property type="protein sequence ID" value="KAI6660956.1"/>
    <property type="molecule type" value="Genomic_DNA"/>
</dbReference>
<dbReference type="InterPro" id="IPR042512">
    <property type="entry name" value="TLCD5"/>
</dbReference>
<evidence type="ECO:0000256" key="3">
    <source>
        <dbReference type="ARBA" id="ARBA00022989"/>
    </source>
</evidence>
<dbReference type="AlphaFoldDB" id="A0AAV7KMI8"/>
<feature type="transmembrane region" description="Helical" evidence="6">
    <location>
        <begin position="12"/>
        <end position="33"/>
    </location>
</feature>
<name>A0AAV7KMI8_9METZ</name>
<feature type="transmembrane region" description="Helical" evidence="6">
    <location>
        <begin position="170"/>
        <end position="191"/>
    </location>
</feature>
<evidence type="ECO:0000256" key="5">
    <source>
        <dbReference type="PROSITE-ProRule" id="PRU00205"/>
    </source>
</evidence>
<accession>A0AAV7KMI8</accession>
<proteinExistence type="predicted"/>
<dbReference type="PANTHER" id="PTHR31898:SF1">
    <property type="entry name" value="TLC DOMAIN-CONTAINING PROTEIN 5"/>
    <property type="match status" value="1"/>
</dbReference>
<dbReference type="PROSITE" id="PS50922">
    <property type="entry name" value="TLC"/>
    <property type="match status" value="1"/>
</dbReference>
<feature type="transmembrane region" description="Helical" evidence="6">
    <location>
        <begin position="40"/>
        <end position="63"/>
    </location>
</feature>
<evidence type="ECO:0000256" key="2">
    <source>
        <dbReference type="ARBA" id="ARBA00022692"/>
    </source>
</evidence>
<dbReference type="PANTHER" id="PTHR31898">
    <property type="entry name" value="TRANSMEMBRANE PROTEIN 136"/>
    <property type="match status" value="1"/>
</dbReference>
<comment type="caution">
    <text evidence="8">The sequence shown here is derived from an EMBL/GenBank/DDBJ whole genome shotgun (WGS) entry which is preliminary data.</text>
</comment>
<dbReference type="Proteomes" id="UP001165289">
    <property type="component" value="Unassembled WGS sequence"/>
</dbReference>
<evidence type="ECO:0000256" key="6">
    <source>
        <dbReference type="SAM" id="Phobius"/>
    </source>
</evidence>
<evidence type="ECO:0000313" key="8">
    <source>
        <dbReference type="EMBL" id="KAI6660956.1"/>
    </source>
</evidence>
<organism evidence="8 9">
    <name type="scientific">Oopsacas minuta</name>
    <dbReference type="NCBI Taxonomy" id="111878"/>
    <lineage>
        <taxon>Eukaryota</taxon>
        <taxon>Metazoa</taxon>
        <taxon>Porifera</taxon>
        <taxon>Hexactinellida</taxon>
        <taxon>Hexasterophora</taxon>
        <taxon>Lyssacinosida</taxon>
        <taxon>Leucopsacidae</taxon>
        <taxon>Oopsacas</taxon>
    </lineage>
</organism>
<sequence length="255" mass="29866">MLLEYANSDIPWLYISFSTLCWTTLYFIIYGLIHKPEHSVRIVTVCHALSSMCLCFYICVIKSPFPLFPWGVGQQNTWWHDLGMTYSLGYFLFDLTWSLYMQSEKQIMLAHHVVSIFGFFTTLRIGVSGCEILATTGGAEVSNPFLQLRWLLQHEQRLDTEFGKFVEHMFLLVWFVVRMGIGTVLYIVVVLSSQPPLIIKFGANCMFTVSCAFTYGIIQYYRKRFGNIFLLPRYFLKELPTFVRTRWKSFHFKLI</sequence>
<dbReference type="SMART" id="SM00724">
    <property type="entry name" value="TLC"/>
    <property type="match status" value="1"/>
</dbReference>